<evidence type="ECO:0000313" key="2">
    <source>
        <dbReference type="Proteomes" id="UP000253209"/>
    </source>
</evidence>
<protein>
    <submittedName>
        <fullName evidence="1">Uncharacterized protein</fullName>
    </submittedName>
</protein>
<reference evidence="1 2" key="1">
    <citation type="submission" date="2018-05" db="EMBL/GenBank/DDBJ databases">
        <title>Mucilaginibacter hurinus sp. nov., isolated from briquette warehouse soil.</title>
        <authorList>
            <person name="Choi L."/>
        </authorList>
    </citation>
    <scope>NUCLEOTIDE SEQUENCE [LARGE SCALE GENOMIC DNA]</scope>
    <source>
        <strain evidence="1 2">ZR32</strain>
    </source>
</reference>
<dbReference type="Proteomes" id="UP000253209">
    <property type="component" value="Unassembled WGS sequence"/>
</dbReference>
<name>A0A367GN79_9SPHI</name>
<comment type="caution">
    <text evidence="1">The sequence shown here is derived from an EMBL/GenBank/DDBJ whole genome shotgun (WGS) entry which is preliminary data.</text>
</comment>
<dbReference type="EMBL" id="QGDC01000005">
    <property type="protein sequence ID" value="RCH54934.1"/>
    <property type="molecule type" value="Genomic_DNA"/>
</dbReference>
<dbReference type="AlphaFoldDB" id="A0A367GN79"/>
<organism evidence="1 2">
    <name type="scientific">Mucilaginibacter hurinus</name>
    <dbReference type="NCBI Taxonomy" id="2201324"/>
    <lineage>
        <taxon>Bacteria</taxon>
        <taxon>Pseudomonadati</taxon>
        <taxon>Bacteroidota</taxon>
        <taxon>Sphingobacteriia</taxon>
        <taxon>Sphingobacteriales</taxon>
        <taxon>Sphingobacteriaceae</taxon>
        <taxon>Mucilaginibacter</taxon>
    </lineage>
</organism>
<evidence type="ECO:0000313" key="1">
    <source>
        <dbReference type="EMBL" id="RCH54934.1"/>
    </source>
</evidence>
<accession>A0A367GN79</accession>
<keyword evidence="2" id="KW-1185">Reference proteome</keyword>
<proteinExistence type="predicted"/>
<gene>
    <name evidence="1" type="ORF">DJ568_10690</name>
</gene>
<sequence length="67" mass="8136">MLLLSLYLKEECKYQDFKSKRQHPAQKILKIFIFKLKAFLKIVFSPRNKLYTAIILTNIYTDEDYIF</sequence>